<dbReference type="Pfam" id="PF00379">
    <property type="entry name" value="Chitin_bind_4"/>
    <property type="match status" value="1"/>
</dbReference>
<protein>
    <submittedName>
        <fullName evidence="4">Uncharacterized protein</fullName>
    </submittedName>
</protein>
<dbReference type="PANTHER" id="PTHR10380">
    <property type="entry name" value="CUTICLE PROTEIN"/>
    <property type="match status" value="1"/>
</dbReference>
<feature type="chain" id="PRO_5012158057" evidence="3">
    <location>
        <begin position="16"/>
        <end position="103"/>
    </location>
</feature>
<dbReference type="AlphaFoldDB" id="B4KZX9"/>
<dbReference type="KEGG" id="dmo:Dmoj_GI12992"/>
<dbReference type="EMBL" id="CH933809">
    <property type="protein sequence ID" value="EDW17991.2"/>
    <property type="molecule type" value="Genomic_DNA"/>
</dbReference>
<dbReference type="PANTHER" id="PTHR10380:SF237">
    <property type="entry name" value="CUTICULAR PROTEIN 65AU, ISOFORM A-RELATED"/>
    <property type="match status" value="1"/>
</dbReference>
<dbReference type="HOGENOM" id="CLU_065450_3_1_1"/>
<proteinExistence type="predicted"/>
<evidence type="ECO:0000256" key="1">
    <source>
        <dbReference type="ARBA" id="ARBA00022460"/>
    </source>
</evidence>
<keyword evidence="1 2" id="KW-0193">Cuticle</keyword>
<dbReference type="InterPro" id="IPR031311">
    <property type="entry name" value="CHIT_BIND_RR_consensus"/>
</dbReference>
<accession>B4KZX9</accession>
<dbReference type="InterPro" id="IPR000618">
    <property type="entry name" value="Insect_cuticle"/>
</dbReference>
<evidence type="ECO:0000313" key="4">
    <source>
        <dbReference type="EMBL" id="EDW17991.2"/>
    </source>
</evidence>
<keyword evidence="3" id="KW-0732">Signal</keyword>
<sequence length="103" mass="11170">MMLLIVSALIACAYARPLDDAHATGQGYSYPKPIGSYFYPSTTANGISAQEQGVVGKRVTGSYYYYTPEGELIKITYIADVIGYQPQITTQSLSPCTAKSLCR</sequence>
<dbReference type="GO" id="GO:0062129">
    <property type="term" value="C:chitin-based extracellular matrix"/>
    <property type="evidence" value="ECO:0007669"/>
    <property type="project" value="TreeGrafter"/>
</dbReference>
<evidence type="ECO:0000256" key="2">
    <source>
        <dbReference type="PROSITE-ProRule" id="PRU00497"/>
    </source>
</evidence>
<evidence type="ECO:0000313" key="5">
    <source>
        <dbReference type="Proteomes" id="UP000009192"/>
    </source>
</evidence>
<evidence type="ECO:0000256" key="3">
    <source>
        <dbReference type="SAM" id="SignalP"/>
    </source>
</evidence>
<dbReference type="PROSITE" id="PS51155">
    <property type="entry name" value="CHIT_BIND_RR_2"/>
    <property type="match status" value="1"/>
</dbReference>
<name>B4KZX9_DROMO</name>
<organism evidence="4 5">
    <name type="scientific">Drosophila mojavensis</name>
    <name type="common">Fruit fly</name>
    <dbReference type="NCBI Taxonomy" id="7230"/>
    <lineage>
        <taxon>Eukaryota</taxon>
        <taxon>Metazoa</taxon>
        <taxon>Ecdysozoa</taxon>
        <taxon>Arthropoda</taxon>
        <taxon>Hexapoda</taxon>
        <taxon>Insecta</taxon>
        <taxon>Pterygota</taxon>
        <taxon>Neoptera</taxon>
        <taxon>Endopterygota</taxon>
        <taxon>Diptera</taxon>
        <taxon>Brachycera</taxon>
        <taxon>Muscomorpha</taxon>
        <taxon>Ephydroidea</taxon>
        <taxon>Drosophilidae</taxon>
        <taxon>Drosophila</taxon>
    </lineage>
</organism>
<gene>
    <name evidence="4" type="primary">Dmoj\GI12992</name>
    <name evidence="4" type="ORF">Dmoj_GI12992</name>
</gene>
<dbReference type="PROSITE" id="PS00233">
    <property type="entry name" value="CHIT_BIND_RR_1"/>
    <property type="match status" value="1"/>
</dbReference>
<dbReference type="GO" id="GO:0008010">
    <property type="term" value="F:structural constituent of chitin-based larval cuticle"/>
    <property type="evidence" value="ECO:0007669"/>
    <property type="project" value="TreeGrafter"/>
</dbReference>
<dbReference type="InterPro" id="IPR050468">
    <property type="entry name" value="Cuticle_Struct_Prot"/>
</dbReference>
<keyword evidence="5" id="KW-1185">Reference proteome</keyword>
<dbReference type="OrthoDB" id="6343684at2759"/>
<dbReference type="Proteomes" id="UP000009192">
    <property type="component" value="Unassembled WGS sequence"/>
</dbReference>
<dbReference type="InParanoid" id="B4KZX9"/>
<feature type="signal peptide" evidence="3">
    <location>
        <begin position="1"/>
        <end position="15"/>
    </location>
</feature>
<reference evidence="4 5" key="1">
    <citation type="journal article" date="2007" name="Nature">
        <title>Evolution of genes and genomes on the Drosophila phylogeny.</title>
        <authorList>
            <consortium name="Drosophila 12 Genomes Consortium"/>
            <person name="Clark A.G."/>
            <person name="Eisen M.B."/>
            <person name="Smith D.R."/>
            <person name="Bergman C.M."/>
            <person name="Oliver B."/>
            <person name="Markow T.A."/>
            <person name="Kaufman T.C."/>
            <person name="Kellis M."/>
            <person name="Gelbart W."/>
            <person name="Iyer V.N."/>
            <person name="Pollard D.A."/>
            <person name="Sackton T.B."/>
            <person name="Larracuente A.M."/>
            <person name="Singh N.D."/>
            <person name="Abad J.P."/>
            <person name="Abt D.N."/>
            <person name="Adryan B."/>
            <person name="Aguade M."/>
            <person name="Akashi H."/>
            <person name="Anderson W.W."/>
            <person name="Aquadro C.F."/>
            <person name="Ardell D.H."/>
            <person name="Arguello R."/>
            <person name="Artieri C.G."/>
            <person name="Barbash D.A."/>
            <person name="Barker D."/>
            <person name="Barsanti P."/>
            <person name="Batterham P."/>
            <person name="Batzoglou S."/>
            <person name="Begun D."/>
            <person name="Bhutkar A."/>
            <person name="Blanco E."/>
            <person name="Bosak S.A."/>
            <person name="Bradley R.K."/>
            <person name="Brand A.D."/>
            <person name="Brent M.R."/>
            <person name="Brooks A.N."/>
            <person name="Brown R.H."/>
            <person name="Butlin R.K."/>
            <person name="Caggese C."/>
            <person name="Calvi B.R."/>
            <person name="Bernardo de Carvalho A."/>
            <person name="Caspi A."/>
            <person name="Castrezana S."/>
            <person name="Celniker S.E."/>
            <person name="Chang J.L."/>
            <person name="Chapple C."/>
            <person name="Chatterji S."/>
            <person name="Chinwalla A."/>
            <person name="Civetta A."/>
            <person name="Clifton S.W."/>
            <person name="Comeron J.M."/>
            <person name="Costello J.C."/>
            <person name="Coyne J.A."/>
            <person name="Daub J."/>
            <person name="David R.G."/>
            <person name="Delcher A.L."/>
            <person name="Delehaunty K."/>
            <person name="Do C.B."/>
            <person name="Ebling H."/>
            <person name="Edwards K."/>
            <person name="Eickbush T."/>
            <person name="Evans J.D."/>
            <person name="Filipski A."/>
            <person name="Findeiss S."/>
            <person name="Freyhult E."/>
            <person name="Fulton L."/>
            <person name="Fulton R."/>
            <person name="Garcia A.C."/>
            <person name="Gardiner A."/>
            <person name="Garfield D.A."/>
            <person name="Garvin B.E."/>
            <person name="Gibson G."/>
            <person name="Gilbert D."/>
            <person name="Gnerre S."/>
            <person name="Godfrey J."/>
            <person name="Good R."/>
            <person name="Gotea V."/>
            <person name="Gravely B."/>
            <person name="Greenberg A.J."/>
            <person name="Griffiths-Jones S."/>
            <person name="Gross S."/>
            <person name="Guigo R."/>
            <person name="Gustafson E.A."/>
            <person name="Haerty W."/>
            <person name="Hahn M.W."/>
            <person name="Halligan D.L."/>
            <person name="Halpern A.L."/>
            <person name="Halter G.M."/>
            <person name="Han M.V."/>
            <person name="Heger A."/>
            <person name="Hillier L."/>
            <person name="Hinrichs A.S."/>
            <person name="Holmes I."/>
            <person name="Hoskins R.A."/>
            <person name="Hubisz M.J."/>
            <person name="Hultmark D."/>
            <person name="Huntley M.A."/>
            <person name="Jaffe D.B."/>
            <person name="Jagadeeshan S."/>
            <person name="Jeck W.R."/>
            <person name="Johnson J."/>
            <person name="Jones C.D."/>
            <person name="Jordan W.C."/>
            <person name="Karpen G.H."/>
            <person name="Kataoka E."/>
            <person name="Keightley P.D."/>
            <person name="Kheradpour P."/>
            <person name="Kirkness E.F."/>
            <person name="Koerich L.B."/>
            <person name="Kristiansen K."/>
            <person name="Kudrna D."/>
            <person name="Kulathinal R.J."/>
            <person name="Kumar S."/>
            <person name="Kwok R."/>
            <person name="Lander E."/>
            <person name="Langley C.H."/>
            <person name="Lapoint R."/>
            <person name="Lazzaro B.P."/>
            <person name="Lee S.J."/>
            <person name="Levesque L."/>
            <person name="Li R."/>
            <person name="Lin C.F."/>
            <person name="Lin M.F."/>
            <person name="Lindblad-Toh K."/>
            <person name="Llopart A."/>
            <person name="Long M."/>
            <person name="Low L."/>
            <person name="Lozovsky E."/>
            <person name="Lu J."/>
            <person name="Luo M."/>
            <person name="Machado C.A."/>
            <person name="Makalowski W."/>
            <person name="Marzo M."/>
            <person name="Matsuda M."/>
            <person name="Matzkin L."/>
            <person name="McAllister B."/>
            <person name="McBride C.S."/>
            <person name="McKernan B."/>
            <person name="McKernan K."/>
            <person name="Mendez-Lago M."/>
            <person name="Minx P."/>
            <person name="Mollenhauer M.U."/>
            <person name="Montooth K."/>
            <person name="Mount S.M."/>
            <person name="Mu X."/>
            <person name="Myers E."/>
            <person name="Negre B."/>
            <person name="Newfeld S."/>
            <person name="Nielsen R."/>
            <person name="Noor M.A."/>
            <person name="O'Grady P."/>
            <person name="Pachter L."/>
            <person name="Papaceit M."/>
            <person name="Parisi M.J."/>
            <person name="Parisi M."/>
            <person name="Parts L."/>
            <person name="Pedersen J.S."/>
            <person name="Pesole G."/>
            <person name="Phillippy A.M."/>
            <person name="Ponting C.P."/>
            <person name="Pop M."/>
            <person name="Porcelli D."/>
            <person name="Powell J.R."/>
            <person name="Prohaska S."/>
            <person name="Pruitt K."/>
            <person name="Puig M."/>
            <person name="Quesneville H."/>
            <person name="Ram K.R."/>
            <person name="Rand D."/>
            <person name="Rasmussen M.D."/>
            <person name="Reed L.K."/>
            <person name="Reenan R."/>
            <person name="Reily A."/>
            <person name="Remington K.A."/>
            <person name="Rieger T.T."/>
            <person name="Ritchie M.G."/>
            <person name="Robin C."/>
            <person name="Rogers Y.H."/>
            <person name="Rohde C."/>
            <person name="Rozas J."/>
            <person name="Rubenfield M.J."/>
            <person name="Ruiz A."/>
            <person name="Russo S."/>
            <person name="Salzberg S.L."/>
            <person name="Sanchez-Gracia A."/>
            <person name="Saranga D.J."/>
            <person name="Sato H."/>
            <person name="Schaeffer S.W."/>
            <person name="Schatz M.C."/>
            <person name="Schlenke T."/>
            <person name="Schwartz R."/>
            <person name="Segarra C."/>
            <person name="Singh R.S."/>
            <person name="Sirot L."/>
            <person name="Sirota M."/>
            <person name="Sisneros N.B."/>
            <person name="Smith C.D."/>
            <person name="Smith T.F."/>
            <person name="Spieth J."/>
            <person name="Stage D.E."/>
            <person name="Stark A."/>
            <person name="Stephan W."/>
            <person name="Strausberg R.L."/>
            <person name="Strempel S."/>
            <person name="Sturgill D."/>
            <person name="Sutton G."/>
            <person name="Sutton G.G."/>
            <person name="Tao W."/>
            <person name="Teichmann S."/>
            <person name="Tobari Y.N."/>
            <person name="Tomimura Y."/>
            <person name="Tsolas J.M."/>
            <person name="Valente V.L."/>
            <person name="Venter E."/>
            <person name="Venter J.C."/>
            <person name="Vicario S."/>
            <person name="Vieira F.G."/>
            <person name="Vilella A.J."/>
            <person name="Villasante A."/>
            <person name="Walenz B."/>
            <person name="Wang J."/>
            <person name="Wasserman M."/>
            <person name="Watts T."/>
            <person name="Wilson D."/>
            <person name="Wilson R.K."/>
            <person name="Wing R.A."/>
            <person name="Wolfner M.F."/>
            <person name="Wong A."/>
            <person name="Wong G.K."/>
            <person name="Wu C.I."/>
            <person name="Wu G."/>
            <person name="Yamamoto D."/>
            <person name="Yang H.P."/>
            <person name="Yang S.P."/>
            <person name="Yorke J.A."/>
            <person name="Yoshida K."/>
            <person name="Zdobnov E."/>
            <person name="Zhang P."/>
            <person name="Zhang Y."/>
            <person name="Zimin A.V."/>
            <person name="Baldwin J."/>
            <person name="Abdouelleil A."/>
            <person name="Abdulkadir J."/>
            <person name="Abebe A."/>
            <person name="Abera B."/>
            <person name="Abreu J."/>
            <person name="Acer S.C."/>
            <person name="Aftuck L."/>
            <person name="Alexander A."/>
            <person name="An P."/>
            <person name="Anderson E."/>
            <person name="Anderson S."/>
            <person name="Arachi H."/>
            <person name="Azer M."/>
            <person name="Bachantsang P."/>
            <person name="Barry A."/>
            <person name="Bayul T."/>
            <person name="Berlin A."/>
            <person name="Bessette D."/>
            <person name="Bloom T."/>
            <person name="Blye J."/>
            <person name="Boguslavskiy L."/>
            <person name="Bonnet C."/>
            <person name="Boukhgalter B."/>
            <person name="Bourzgui I."/>
            <person name="Brown A."/>
            <person name="Cahill P."/>
            <person name="Channer S."/>
            <person name="Cheshatsang Y."/>
            <person name="Chuda L."/>
            <person name="Citroen M."/>
            <person name="Collymore A."/>
            <person name="Cooke P."/>
            <person name="Costello M."/>
            <person name="D'Aco K."/>
            <person name="Daza R."/>
            <person name="De Haan G."/>
            <person name="DeGray S."/>
            <person name="DeMaso C."/>
            <person name="Dhargay N."/>
            <person name="Dooley K."/>
            <person name="Dooley E."/>
            <person name="Doricent M."/>
            <person name="Dorje P."/>
            <person name="Dorjee K."/>
            <person name="Dupes A."/>
            <person name="Elong R."/>
            <person name="Falk J."/>
            <person name="Farina A."/>
            <person name="Faro S."/>
            <person name="Ferguson D."/>
            <person name="Fisher S."/>
            <person name="Foley C.D."/>
            <person name="Franke A."/>
            <person name="Friedrich D."/>
            <person name="Gadbois L."/>
            <person name="Gearin G."/>
            <person name="Gearin C.R."/>
            <person name="Giannoukos G."/>
            <person name="Goode T."/>
            <person name="Graham J."/>
            <person name="Grandbois E."/>
            <person name="Grewal S."/>
            <person name="Gyaltsen K."/>
            <person name="Hafez N."/>
            <person name="Hagos B."/>
            <person name="Hall J."/>
            <person name="Henson C."/>
            <person name="Hollinger A."/>
            <person name="Honan T."/>
            <person name="Huard M.D."/>
            <person name="Hughes L."/>
            <person name="Hurhula B."/>
            <person name="Husby M.E."/>
            <person name="Kamat A."/>
            <person name="Kanga B."/>
            <person name="Kashin S."/>
            <person name="Khazanovich D."/>
            <person name="Kisner P."/>
            <person name="Lance K."/>
            <person name="Lara M."/>
            <person name="Lee W."/>
            <person name="Lennon N."/>
            <person name="Letendre F."/>
            <person name="LeVine R."/>
            <person name="Lipovsky A."/>
            <person name="Liu X."/>
            <person name="Liu J."/>
            <person name="Liu S."/>
            <person name="Lokyitsang T."/>
            <person name="Lokyitsang Y."/>
            <person name="Lubonja R."/>
            <person name="Lui A."/>
            <person name="MacDonald P."/>
            <person name="Magnisalis V."/>
            <person name="Maru K."/>
            <person name="Matthews C."/>
            <person name="McCusker W."/>
            <person name="McDonough S."/>
            <person name="Mehta T."/>
            <person name="Meldrim J."/>
            <person name="Meneus L."/>
            <person name="Mihai O."/>
            <person name="Mihalev A."/>
            <person name="Mihova T."/>
            <person name="Mittelman R."/>
            <person name="Mlenga V."/>
            <person name="Montmayeur A."/>
            <person name="Mulrain L."/>
            <person name="Navidi A."/>
            <person name="Naylor J."/>
            <person name="Negash T."/>
            <person name="Nguyen T."/>
            <person name="Nguyen N."/>
            <person name="Nicol R."/>
            <person name="Norbu C."/>
            <person name="Norbu N."/>
            <person name="Novod N."/>
            <person name="O'Neill B."/>
            <person name="Osman S."/>
            <person name="Markiewicz E."/>
            <person name="Oyono O.L."/>
            <person name="Patti C."/>
            <person name="Phunkhang P."/>
            <person name="Pierre F."/>
            <person name="Priest M."/>
            <person name="Raghuraman S."/>
            <person name="Rege F."/>
            <person name="Reyes R."/>
            <person name="Rise C."/>
            <person name="Rogov P."/>
            <person name="Ross K."/>
            <person name="Ryan E."/>
            <person name="Settipalli S."/>
            <person name="Shea T."/>
            <person name="Sherpa N."/>
            <person name="Shi L."/>
            <person name="Shih D."/>
            <person name="Sparrow T."/>
            <person name="Spaulding J."/>
            <person name="Stalker J."/>
            <person name="Stange-Thomann N."/>
            <person name="Stavropoulos S."/>
            <person name="Stone C."/>
            <person name="Strader C."/>
            <person name="Tesfaye S."/>
            <person name="Thomson T."/>
            <person name="Thoulutsang Y."/>
            <person name="Thoulutsang D."/>
            <person name="Topham K."/>
            <person name="Topping I."/>
            <person name="Tsamla T."/>
            <person name="Vassiliev H."/>
            <person name="Vo A."/>
            <person name="Wangchuk T."/>
            <person name="Wangdi T."/>
            <person name="Weiand M."/>
            <person name="Wilkinson J."/>
            <person name="Wilson A."/>
            <person name="Yadav S."/>
            <person name="Young G."/>
            <person name="Yu Q."/>
            <person name="Zembek L."/>
            <person name="Zhong D."/>
            <person name="Zimmer A."/>
            <person name="Zwirko Z."/>
            <person name="Jaffe D.B."/>
            <person name="Alvarez P."/>
            <person name="Brockman W."/>
            <person name="Butler J."/>
            <person name="Chin C."/>
            <person name="Gnerre S."/>
            <person name="Grabherr M."/>
            <person name="Kleber M."/>
            <person name="Mauceli E."/>
            <person name="MacCallum I."/>
        </authorList>
    </citation>
    <scope>NUCLEOTIDE SEQUENCE [LARGE SCALE GENOMIC DNA]</scope>
    <source>
        <strain evidence="5">Tucson 15081-1352.22</strain>
    </source>
</reference>